<evidence type="ECO:0000256" key="2">
    <source>
        <dbReference type="SAM" id="SignalP"/>
    </source>
</evidence>
<dbReference type="InterPro" id="IPR011659">
    <property type="entry name" value="WD40"/>
</dbReference>
<proteinExistence type="inferred from homology"/>
<dbReference type="InterPro" id="IPR011042">
    <property type="entry name" value="6-blade_b-propeller_TolB-like"/>
</dbReference>
<dbReference type="PANTHER" id="PTHR36842:SF1">
    <property type="entry name" value="PROTEIN TOLB"/>
    <property type="match status" value="1"/>
</dbReference>
<dbReference type="Proteomes" id="UP000010471">
    <property type="component" value="Chromosome"/>
</dbReference>
<dbReference type="eggNOG" id="COG0823">
    <property type="taxonomic scope" value="Bacteria"/>
</dbReference>
<keyword evidence="2" id="KW-0732">Signal</keyword>
<dbReference type="PROSITE" id="PS51257">
    <property type="entry name" value="PROKAR_LIPOPROTEIN"/>
    <property type="match status" value="1"/>
</dbReference>
<evidence type="ECO:0000313" key="3">
    <source>
        <dbReference type="EMBL" id="AFZ17775.1"/>
    </source>
</evidence>
<dbReference type="Pfam" id="PF07676">
    <property type="entry name" value="PD40"/>
    <property type="match status" value="3"/>
</dbReference>
<organism evidence="3 4">
    <name type="scientific">Allocoleopsis franciscana PCC 7113</name>
    <dbReference type="NCBI Taxonomy" id="1173027"/>
    <lineage>
        <taxon>Bacteria</taxon>
        <taxon>Bacillati</taxon>
        <taxon>Cyanobacteriota</taxon>
        <taxon>Cyanophyceae</taxon>
        <taxon>Coleofasciculales</taxon>
        <taxon>Coleofasciculaceae</taxon>
        <taxon>Allocoleopsis</taxon>
        <taxon>Allocoleopsis franciscana</taxon>
    </lineage>
</organism>
<evidence type="ECO:0000256" key="1">
    <source>
        <dbReference type="ARBA" id="ARBA00009820"/>
    </source>
</evidence>
<name>K9WBK9_9CYAN</name>
<dbReference type="HOGENOM" id="CLU_101699_1_0_3"/>
<feature type="chain" id="PRO_5003937302" evidence="2">
    <location>
        <begin position="23"/>
        <end position="174"/>
    </location>
</feature>
<sequence length="174" mass="19148">MNRYFWLSVTALTSLLTSCTSATRLLDFPFDPGGRSLNSLASELNPQVSGRYIVFVSDRRGSPDVYLYDANTQSLIELPGLNALDAIASHPSVTEDGNTLVFAAIRQGRSGIYVYNRGTLQLRNLTENLRAEVRNPTISADGSTIAFESSQNGRWEIMVYDRSGKPLNLPTPTL</sequence>
<dbReference type="AlphaFoldDB" id="K9WBK9"/>
<dbReference type="STRING" id="1173027.Mic7113_1922"/>
<feature type="signal peptide" evidence="2">
    <location>
        <begin position="1"/>
        <end position="22"/>
    </location>
</feature>
<dbReference type="PANTHER" id="PTHR36842">
    <property type="entry name" value="PROTEIN TOLB HOMOLOG"/>
    <property type="match status" value="1"/>
</dbReference>
<dbReference type="PATRIC" id="fig|1173027.3.peg.2128"/>
<reference evidence="3 4" key="1">
    <citation type="submission" date="2012-06" db="EMBL/GenBank/DDBJ databases">
        <title>Finished chromosome of genome of Microcoleus sp. PCC 7113.</title>
        <authorList>
            <consortium name="US DOE Joint Genome Institute"/>
            <person name="Gugger M."/>
            <person name="Coursin T."/>
            <person name="Rippka R."/>
            <person name="Tandeau De Marsac N."/>
            <person name="Huntemann M."/>
            <person name="Wei C.-L."/>
            <person name="Han J."/>
            <person name="Detter J.C."/>
            <person name="Han C."/>
            <person name="Tapia R."/>
            <person name="Chen A."/>
            <person name="Kyrpides N."/>
            <person name="Mavromatis K."/>
            <person name="Markowitz V."/>
            <person name="Szeto E."/>
            <person name="Ivanova N."/>
            <person name="Pagani I."/>
            <person name="Pati A."/>
            <person name="Goodwin L."/>
            <person name="Nordberg H.P."/>
            <person name="Cantor M.N."/>
            <person name="Hua S.X."/>
            <person name="Woyke T."/>
            <person name="Kerfeld C.A."/>
        </authorList>
    </citation>
    <scope>NUCLEOTIDE SEQUENCE [LARGE SCALE GENOMIC DNA]</scope>
    <source>
        <strain evidence="3 4">PCC 7113</strain>
    </source>
</reference>
<dbReference type="EMBL" id="CP003630">
    <property type="protein sequence ID" value="AFZ17775.1"/>
    <property type="molecule type" value="Genomic_DNA"/>
</dbReference>
<keyword evidence="4" id="KW-1185">Reference proteome</keyword>
<accession>K9WBK9</accession>
<gene>
    <name evidence="3" type="ORF">Mic7113_1922</name>
</gene>
<dbReference type="RefSeq" id="WP_015181927.1">
    <property type="nucleotide sequence ID" value="NC_019738.1"/>
</dbReference>
<comment type="similarity">
    <text evidence="1">Belongs to the TolB family.</text>
</comment>
<dbReference type="KEGG" id="mic:Mic7113_1922"/>
<dbReference type="OrthoDB" id="459216at2"/>
<evidence type="ECO:0000313" key="4">
    <source>
        <dbReference type="Proteomes" id="UP000010471"/>
    </source>
</evidence>
<protein>
    <submittedName>
        <fullName evidence="3">Periplasmic component of the Tol biopolymer transport system</fullName>
    </submittedName>
</protein>
<dbReference type="Gene3D" id="2.120.10.30">
    <property type="entry name" value="TolB, C-terminal domain"/>
    <property type="match status" value="1"/>
</dbReference>
<dbReference type="SUPFAM" id="SSF69304">
    <property type="entry name" value="Tricorn protease N-terminal domain"/>
    <property type="match status" value="1"/>
</dbReference>